<dbReference type="Gene3D" id="2.60.40.10">
    <property type="entry name" value="Immunoglobulins"/>
    <property type="match status" value="2"/>
</dbReference>
<dbReference type="WBParaSite" id="MCU_000826-RC">
    <property type="protein sequence ID" value="MCU_000826-RC"/>
    <property type="gene ID" value="MCU_000826"/>
</dbReference>
<sequence>MLCPRRLRLLHLTYAIKEPGESLNFNCSAAVGTDARFRKEVVWHRVGGAPMPEGVFSRTASFPDARGFLNASLSIPSINDSHAGVYCCSPEPPVEHFYGQPARCAEFLLIVNDLTLDRYSHDVNPGMAVSITCSTNQAGDLCWRRLDGRLVPQTRHTPMSNATRGGQSLTLFLPKVTAEDAGDYQCLLKPTEGDDKASQTFSLRINEIVEMSKPVKLGDSGEALLRCTGYPSSSHERLEWAFKEADKDTVYLIGDQHLGDLTPSNRDRVSELLRCFRPGLNKTFASWPGSEFYNPQTNTTELYSPEEIDMLVLTKFTQDPACESVRGHLVCQYRRLNPLLPSLLQPEFVDFTRRSQHSNGTARAIISLEEIREFLEENPVQGSASQFGADPNAKESPYRLQMATCLLILLIEFCLI</sequence>
<dbReference type="SMART" id="SM00409">
    <property type="entry name" value="IG"/>
    <property type="match status" value="2"/>
</dbReference>
<evidence type="ECO:0000313" key="2">
    <source>
        <dbReference type="WBParaSite" id="MCU_000826-RC"/>
    </source>
</evidence>
<dbReference type="CDD" id="cd00096">
    <property type="entry name" value="Ig"/>
    <property type="match status" value="1"/>
</dbReference>
<feature type="domain" description="Ig-like" evidence="1">
    <location>
        <begin position="4"/>
        <end position="88"/>
    </location>
</feature>
<proteinExistence type="predicted"/>
<accession>A0A5K3EIR0</accession>
<dbReference type="InterPro" id="IPR007110">
    <property type="entry name" value="Ig-like_dom"/>
</dbReference>
<dbReference type="Pfam" id="PF00047">
    <property type="entry name" value="ig"/>
    <property type="match status" value="1"/>
</dbReference>
<dbReference type="InterPro" id="IPR003598">
    <property type="entry name" value="Ig_sub2"/>
</dbReference>
<dbReference type="InterPro" id="IPR003599">
    <property type="entry name" value="Ig_sub"/>
</dbReference>
<dbReference type="InterPro" id="IPR013783">
    <property type="entry name" value="Ig-like_fold"/>
</dbReference>
<dbReference type="InterPro" id="IPR013151">
    <property type="entry name" value="Immunoglobulin_dom"/>
</dbReference>
<dbReference type="PROSITE" id="PS50835">
    <property type="entry name" value="IG_LIKE"/>
    <property type="match status" value="2"/>
</dbReference>
<protein>
    <submittedName>
        <fullName evidence="2">Ig-like domain-containing protein</fullName>
    </submittedName>
</protein>
<reference evidence="2" key="1">
    <citation type="submission" date="2019-11" db="UniProtKB">
        <authorList>
            <consortium name="WormBaseParasite"/>
        </authorList>
    </citation>
    <scope>IDENTIFICATION</scope>
</reference>
<dbReference type="AlphaFoldDB" id="A0A5K3EIR0"/>
<organism evidence="2">
    <name type="scientific">Mesocestoides corti</name>
    <name type="common">Flatworm</name>
    <dbReference type="NCBI Taxonomy" id="53468"/>
    <lineage>
        <taxon>Eukaryota</taxon>
        <taxon>Metazoa</taxon>
        <taxon>Spiralia</taxon>
        <taxon>Lophotrochozoa</taxon>
        <taxon>Platyhelminthes</taxon>
        <taxon>Cestoda</taxon>
        <taxon>Eucestoda</taxon>
        <taxon>Cyclophyllidea</taxon>
        <taxon>Mesocestoididae</taxon>
        <taxon>Mesocestoides</taxon>
    </lineage>
</organism>
<evidence type="ECO:0000259" key="1">
    <source>
        <dbReference type="PROSITE" id="PS50835"/>
    </source>
</evidence>
<name>A0A5K3EIR0_MESCO</name>
<dbReference type="InterPro" id="IPR036179">
    <property type="entry name" value="Ig-like_dom_sf"/>
</dbReference>
<dbReference type="SUPFAM" id="SSF48726">
    <property type="entry name" value="Immunoglobulin"/>
    <property type="match status" value="2"/>
</dbReference>
<dbReference type="SMART" id="SM00408">
    <property type="entry name" value="IGc2"/>
    <property type="match status" value="2"/>
</dbReference>
<feature type="domain" description="Ig-like" evidence="1">
    <location>
        <begin position="92"/>
        <end position="202"/>
    </location>
</feature>